<proteinExistence type="predicted"/>
<protein>
    <submittedName>
        <fullName evidence="1">Uncharacterized protein</fullName>
    </submittedName>
</protein>
<organism evidence="1 2">
    <name type="scientific">Thelephora ganbajun</name>
    <name type="common">Ganba fungus</name>
    <dbReference type="NCBI Taxonomy" id="370292"/>
    <lineage>
        <taxon>Eukaryota</taxon>
        <taxon>Fungi</taxon>
        <taxon>Dikarya</taxon>
        <taxon>Basidiomycota</taxon>
        <taxon>Agaricomycotina</taxon>
        <taxon>Agaricomycetes</taxon>
        <taxon>Thelephorales</taxon>
        <taxon>Thelephoraceae</taxon>
        <taxon>Thelephora</taxon>
    </lineage>
</organism>
<keyword evidence="2" id="KW-1185">Reference proteome</keyword>
<accession>A0ACB6ZP44</accession>
<gene>
    <name evidence="1" type="ORF">BDM02DRAFT_902308</name>
</gene>
<sequence length="321" mass="35960">MASARPQPLSISGFTVLPALYNKSTTHCIYARVHEQTKSKATDALPGGRTLFLVNVPPDATERQLSLFFNYAGTVERVEFHGDPTADVAEEDASMSSSEESEAEQDVEKRPPEVVPLPTVPLRTLRRSGQNCHVVFLDSSSVESALASSHIQRPRPWPSDPEVPTGLSHYLAQYDAIRPPLDVIREHARTSMDLYDYQKQKDKQKSKYKKGEAIVDEDGFTLVTRGGAYGKTLGGGIAVADKKFVTEVSKGKRAKKKKEKREKETFYAFQLHEKRRKGAHYAVVHVFVLIPSSATLDLQAKFKQDVEKIEAQKAKRRFKPY</sequence>
<reference evidence="1" key="1">
    <citation type="submission" date="2019-10" db="EMBL/GenBank/DDBJ databases">
        <authorList>
            <consortium name="DOE Joint Genome Institute"/>
            <person name="Kuo A."/>
            <person name="Miyauchi S."/>
            <person name="Kiss E."/>
            <person name="Drula E."/>
            <person name="Kohler A."/>
            <person name="Sanchez-Garcia M."/>
            <person name="Andreopoulos B."/>
            <person name="Barry K.W."/>
            <person name="Bonito G."/>
            <person name="Buee M."/>
            <person name="Carver A."/>
            <person name="Chen C."/>
            <person name="Cichocki N."/>
            <person name="Clum A."/>
            <person name="Culley D."/>
            <person name="Crous P.W."/>
            <person name="Fauchery L."/>
            <person name="Girlanda M."/>
            <person name="Hayes R."/>
            <person name="Keri Z."/>
            <person name="Labutti K."/>
            <person name="Lipzen A."/>
            <person name="Lombard V."/>
            <person name="Magnuson J."/>
            <person name="Maillard F."/>
            <person name="Morin E."/>
            <person name="Murat C."/>
            <person name="Nolan M."/>
            <person name="Ohm R."/>
            <person name="Pangilinan J."/>
            <person name="Pereira M."/>
            <person name="Perotto S."/>
            <person name="Peter M."/>
            <person name="Riley R."/>
            <person name="Sitrit Y."/>
            <person name="Stielow B."/>
            <person name="Szollosi G."/>
            <person name="Zifcakova L."/>
            <person name="Stursova M."/>
            <person name="Spatafora J.W."/>
            <person name="Tedersoo L."/>
            <person name="Vaario L.-M."/>
            <person name="Yamada A."/>
            <person name="Yan M."/>
            <person name="Wang P."/>
            <person name="Xu J."/>
            <person name="Bruns T."/>
            <person name="Baldrian P."/>
            <person name="Vilgalys R."/>
            <person name="Henrissat B."/>
            <person name="Grigoriev I.V."/>
            <person name="Hibbett D."/>
            <person name="Nagy L.G."/>
            <person name="Martin F.M."/>
        </authorList>
    </citation>
    <scope>NUCLEOTIDE SEQUENCE</scope>
    <source>
        <strain evidence="1">P2</strain>
    </source>
</reference>
<name>A0ACB6ZP44_THEGA</name>
<reference evidence="1" key="2">
    <citation type="journal article" date="2020" name="Nat. Commun.">
        <title>Large-scale genome sequencing of mycorrhizal fungi provides insights into the early evolution of symbiotic traits.</title>
        <authorList>
            <person name="Miyauchi S."/>
            <person name="Kiss E."/>
            <person name="Kuo A."/>
            <person name="Drula E."/>
            <person name="Kohler A."/>
            <person name="Sanchez-Garcia M."/>
            <person name="Morin E."/>
            <person name="Andreopoulos B."/>
            <person name="Barry K.W."/>
            <person name="Bonito G."/>
            <person name="Buee M."/>
            <person name="Carver A."/>
            <person name="Chen C."/>
            <person name="Cichocki N."/>
            <person name="Clum A."/>
            <person name="Culley D."/>
            <person name="Crous P.W."/>
            <person name="Fauchery L."/>
            <person name="Girlanda M."/>
            <person name="Hayes R.D."/>
            <person name="Keri Z."/>
            <person name="LaButti K."/>
            <person name="Lipzen A."/>
            <person name="Lombard V."/>
            <person name="Magnuson J."/>
            <person name="Maillard F."/>
            <person name="Murat C."/>
            <person name="Nolan M."/>
            <person name="Ohm R.A."/>
            <person name="Pangilinan J."/>
            <person name="Pereira M.F."/>
            <person name="Perotto S."/>
            <person name="Peter M."/>
            <person name="Pfister S."/>
            <person name="Riley R."/>
            <person name="Sitrit Y."/>
            <person name="Stielow J.B."/>
            <person name="Szollosi G."/>
            <person name="Zifcakova L."/>
            <person name="Stursova M."/>
            <person name="Spatafora J.W."/>
            <person name="Tedersoo L."/>
            <person name="Vaario L.M."/>
            <person name="Yamada A."/>
            <person name="Yan M."/>
            <person name="Wang P."/>
            <person name="Xu J."/>
            <person name="Bruns T."/>
            <person name="Baldrian P."/>
            <person name="Vilgalys R."/>
            <person name="Dunand C."/>
            <person name="Henrissat B."/>
            <person name="Grigoriev I.V."/>
            <person name="Hibbett D."/>
            <person name="Nagy L.G."/>
            <person name="Martin F.M."/>
        </authorList>
    </citation>
    <scope>NUCLEOTIDE SEQUENCE</scope>
    <source>
        <strain evidence="1">P2</strain>
    </source>
</reference>
<evidence type="ECO:0000313" key="1">
    <source>
        <dbReference type="EMBL" id="KAF9651213.1"/>
    </source>
</evidence>
<evidence type="ECO:0000313" key="2">
    <source>
        <dbReference type="Proteomes" id="UP000886501"/>
    </source>
</evidence>
<dbReference type="Proteomes" id="UP000886501">
    <property type="component" value="Unassembled WGS sequence"/>
</dbReference>
<comment type="caution">
    <text evidence="1">The sequence shown here is derived from an EMBL/GenBank/DDBJ whole genome shotgun (WGS) entry which is preliminary data.</text>
</comment>
<dbReference type="EMBL" id="MU117977">
    <property type="protein sequence ID" value="KAF9651213.1"/>
    <property type="molecule type" value="Genomic_DNA"/>
</dbReference>